<name>A0A9Q1JAB7_SYNKA</name>
<dbReference type="Proteomes" id="UP001152622">
    <property type="component" value="Chromosome 2"/>
</dbReference>
<accession>A0A9Q1JAB7</accession>
<dbReference type="EMBL" id="JAINUF010000002">
    <property type="protein sequence ID" value="KAJ8376306.1"/>
    <property type="molecule type" value="Genomic_DNA"/>
</dbReference>
<organism evidence="1 2">
    <name type="scientific">Synaphobranchus kaupii</name>
    <name type="common">Kaup's arrowtooth eel</name>
    <dbReference type="NCBI Taxonomy" id="118154"/>
    <lineage>
        <taxon>Eukaryota</taxon>
        <taxon>Metazoa</taxon>
        <taxon>Chordata</taxon>
        <taxon>Craniata</taxon>
        <taxon>Vertebrata</taxon>
        <taxon>Euteleostomi</taxon>
        <taxon>Actinopterygii</taxon>
        <taxon>Neopterygii</taxon>
        <taxon>Teleostei</taxon>
        <taxon>Anguilliformes</taxon>
        <taxon>Synaphobranchidae</taxon>
        <taxon>Synaphobranchus</taxon>
    </lineage>
</organism>
<comment type="caution">
    <text evidence="1">The sequence shown here is derived from an EMBL/GenBank/DDBJ whole genome shotgun (WGS) entry which is preliminary data.</text>
</comment>
<dbReference type="AlphaFoldDB" id="A0A9Q1JAB7"/>
<proteinExistence type="predicted"/>
<keyword evidence="2" id="KW-1185">Reference proteome</keyword>
<evidence type="ECO:0000313" key="1">
    <source>
        <dbReference type="EMBL" id="KAJ8376306.1"/>
    </source>
</evidence>
<evidence type="ECO:0000313" key="2">
    <source>
        <dbReference type="Proteomes" id="UP001152622"/>
    </source>
</evidence>
<reference evidence="1" key="1">
    <citation type="journal article" date="2023" name="Science">
        <title>Genome structures resolve the early diversification of teleost fishes.</title>
        <authorList>
            <person name="Parey E."/>
            <person name="Louis A."/>
            <person name="Montfort J."/>
            <person name="Bouchez O."/>
            <person name="Roques C."/>
            <person name="Iampietro C."/>
            <person name="Lluch J."/>
            <person name="Castinel A."/>
            <person name="Donnadieu C."/>
            <person name="Desvignes T."/>
            <person name="Floi Bucao C."/>
            <person name="Jouanno E."/>
            <person name="Wen M."/>
            <person name="Mejri S."/>
            <person name="Dirks R."/>
            <person name="Jansen H."/>
            <person name="Henkel C."/>
            <person name="Chen W.J."/>
            <person name="Zahm M."/>
            <person name="Cabau C."/>
            <person name="Klopp C."/>
            <person name="Thompson A.W."/>
            <person name="Robinson-Rechavi M."/>
            <person name="Braasch I."/>
            <person name="Lecointre G."/>
            <person name="Bobe J."/>
            <person name="Postlethwait J.H."/>
            <person name="Berthelot C."/>
            <person name="Roest Crollius H."/>
            <person name="Guiguen Y."/>
        </authorList>
    </citation>
    <scope>NUCLEOTIDE SEQUENCE</scope>
    <source>
        <strain evidence="1">WJC10195</strain>
    </source>
</reference>
<sequence length="104" mass="11658">MVKNLSTAAPDQATGAATPQSLISIKAKSYQSSYRNTGAKPAVFTYWDLEAAYSTLDPSWTKEARFSPSQAGCAAVEWASKWNVRWRLWFRRGVVRSFHMSHKG</sequence>
<gene>
    <name evidence="1" type="ORF">SKAU_G00068860</name>
</gene>
<protein>
    <submittedName>
        <fullName evidence="1">Uncharacterized protein</fullName>
    </submittedName>
</protein>